<dbReference type="GO" id="GO:0016874">
    <property type="term" value="F:ligase activity"/>
    <property type="evidence" value="ECO:0007669"/>
    <property type="project" value="UniProtKB-KW"/>
</dbReference>
<name>B9M4F3_GEODF</name>
<organism evidence="2 3">
    <name type="scientific">Geotalea daltonii (strain DSM 22248 / JCM 15807 / FRC-32)</name>
    <name type="common">Geobacter daltonii</name>
    <dbReference type="NCBI Taxonomy" id="316067"/>
    <lineage>
        <taxon>Bacteria</taxon>
        <taxon>Pseudomonadati</taxon>
        <taxon>Thermodesulfobacteriota</taxon>
        <taxon>Desulfuromonadia</taxon>
        <taxon>Geobacterales</taxon>
        <taxon>Geobacteraceae</taxon>
        <taxon>Geotalea</taxon>
    </lineage>
</organism>
<dbReference type="eggNOG" id="COG0095">
    <property type="taxonomic scope" value="Bacteria"/>
</dbReference>
<feature type="domain" description="BPL/LPL catalytic" evidence="1">
    <location>
        <begin position="48"/>
        <end position="252"/>
    </location>
</feature>
<dbReference type="InterPro" id="IPR050664">
    <property type="entry name" value="Octanoyltrans_LipM/LipL"/>
</dbReference>
<reference evidence="2 3" key="1">
    <citation type="submission" date="2009-01" db="EMBL/GenBank/DDBJ databases">
        <title>Complete sequence of Geobacter sp. FRC-32.</title>
        <authorList>
            <consortium name="US DOE Joint Genome Institute"/>
            <person name="Lucas S."/>
            <person name="Copeland A."/>
            <person name="Lapidus A."/>
            <person name="Glavina del Rio T."/>
            <person name="Dalin E."/>
            <person name="Tice H."/>
            <person name="Bruce D."/>
            <person name="Goodwin L."/>
            <person name="Pitluck S."/>
            <person name="Saunders E."/>
            <person name="Brettin T."/>
            <person name="Detter J.C."/>
            <person name="Han C."/>
            <person name="Larimer F."/>
            <person name="Land M."/>
            <person name="Hauser L."/>
            <person name="Kyrpides N."/>
            <person name="Ovchinnikova G."/>
            <person name="Kostka J."/>
            <person name="Richardson P."/>
        </authorList>
    </citation>
    <scope>NUCLEOTIDE SEQUENCE [LARGE SCALE GENOMIC DNA]</scope>
    <source>
        <strain evidence="3">DSM 22248 / JCM 15807 / FRC-32</strain>
    </source>
</reference>
<dbReference type="Gene3D" id="3.30.930.10">
    <property type="entry name" value="Bira Bifunctional Protein, Domain 2"/>
    <property type="match status" value="1"/>
</dbReference>
<accession>B9M4F3</accession>
<evidence type="ECO:0000259" key="1">
    <source>
        <dbReference type="PROSITE" id="PS51733"/>
    </source>
</evidence>
<dbReference type="InterPro" id="IPR004143">
    <property type="entry name" value="BPL_LPL_catalytic"/>
</dbReference>
<dbReference type="PANTHER" id="PTHR43679">
    <property type="entry name" value="OCTANOYLTRANSFERASE LIPM-RELATED"/>
    <property type="match status" value="1"/>
</dbReference>
<protein>
    <submittedName>
        <fullName evidence="2">Lipoate--protein ligase A</fullName>
    </submittedName>
</protein>
<dbReference type="PROSITE" id="PS51733">
    <property type="entry name" value="BPL_LPL_CATALYTIC"/>
    <property type="match status" value="1"/>
</dbReference>
<dbReference type="AlphaFoldDB" id="B9M4F3"/>
<gene>
    <name evidence="2" type="primary">lplA</name>
    <name evidence="2" type="ordered locus">Geob_1319</name>
</gene>
<keyword evidence="3" id="KW-1185">Reference proteome</keyword>
<dbReference type="KEGG" id="geo:Geob_1319"/>
<dbReference type="CDD" id="cd16443">
    <property type="entry name" value="LplA"/>
    <property type="match status" value="1"/>
</dbReference>
<dbReference type="STRING" id="316067.Geob_1319"/>
<dbReference type="PANTHER" id="PTHR43679:SF2">
    <property type="entry name" value="OCTANOYL-[GCVH]:PROTEIN N-OCTANOYLTRANSFERASE"/>
    <property type="match status" value="1"/>
</dbReference>
<dbReference type="InterPro" id="IPR045864">
    <property type="entry name" value="aa-tRNA-synth_II/BPL/LPL"/>
</dbReference>
<evidence type="ECO:0000313" key="3">
    <source>
        <dbReference type="Proteomes" id="UP000007721"/>
    </source>
</evidence>
<sequence>MIDLMLKGGTHPVMTIVGESWRFIDTGPLDGPANMAVDEALLEHFHPETSQPVLRLYGWHPPAFSLGRYQQAAEVLDLELCAERGVPVVRRITGGGLIYHAEELTYSIVCAPKHIAEAGTVKESFARLCGFLIRTYGRLGLKAGFAVDNTPAGTRLGGRTAFCFAGKEEYDVVVAGRKLGGNAQRRTKRLIFQHGSMPLRPALSSAIPFLREKMSALDKSTASLAELGVAVDEEALKQTVAECFAETMGVILQTDALTAGELETGRQLEEKKYGSFSWNAHGITG</sequence>
<evidence type="ECO:0000313" key="2">
    <source>
        <dbReference type="EMBL" id="ACM19679.1"/>
    </source>
</evidence>
<dbReference type="HOGENOM" id="CLU_022986_5_0_7"/>
<dbReference type="Proteomes" id="UP000007721">
    <property type="component" value="Chromosome"/>
</dbReference>
<proteinExistence type="predicted"/>
<dbReference type="Pfam" id="PF21948">
    <property type="entry name" value="LplA-B_cat"/>
    <property type="match status" value="1"/>
</dbReference>
<dbReference type="EMBL" id="CP001390">
    <property type="protein sequence ID" value="ACM19679.1"/>
    <property type="molecule type" value="Genomic_DNA"/>
</dbReference>
<keyword evidence="2" id="KW-0436">Ligase</keyword>
<dbReference type="SUPFAM" id="SSF55681">
    <property type="entry name" value="Class II aaRS and biotin synthetases"/>
    <property type="match status" value="1"/>
</dbReference>